<evidence type="ECO:0000313" key="4">
    <source>
        <dbReference type="EMBL" id="SJZ87251.1"/>
    </source>
</evidence>
<keyword evidence="2" id="KW-1133">Transmembrane helix</keyword>
<evidence type="ECO:0000256" key="2">
    <source>
        <dbReference type="SAM" id="Phobius"/>
    </source>
</evidence>
<dbReference type="Gene3D" id="1.10.287.950">
    <property type="entry name" value="Methyl-accepting chemotaxis protein"/>
    <property type="match status" value="1"/>
</dbReference>
<keyword evidence="5" id="KW-1185">Reference proteome</keyword>
<dbReference type="PANTHER" id="PTHR36698">
    <property type="entry name" value="BLL5892 PROTEIN"/>
    <property type="match status" value="1"/>
</dbReference>
<dbReference type="AlphaFoldDB" id="A0A1T4P770"/>
<dbReference type="RefSeq" id="WP_078707473.1">
    <property type="nucleotide sequence ID" value="NZ_FUXL01000003.1"/>
</dbReference>
<dbReference type="SUPFAM" id="SSF58104">
    <property type="entry name" value="Methyl-accepting chemotaxis protein (MCP) signaling domain"/>
    <property type="match status" value="1"/>
</dbReference>
<dbReference type="PANTHER" id="PTHR36698:SF2">
    <property type="entry name" value="MCE_MLAD DOMAIN-CONTAINING PROTEIN"/>
    <property type="match status" value="1"/>
</dbReference>
<evidence type="ECO:0000256" key="1">
    <source>
        <dbReference type="SAM" id="MobiDB-lite"/>
    </source>
</evidence>
<protein>
    <submittedName>
        <fullName evidence="4">Phospholipid/cholesterol/gamma-HCH transport system substrate-binding protein</fullName>
    </submittedName>
</protein>
<dbReference type="STRING" id="1365950.SAMN05428963_103371"/>
<dbReference type="InterPro" id="IPR003399">
    <property type="entry name" value="Mce/MlaD"/>
</dbReference>
<reference evidence="4 5" key="1">
    <citation type="submission" date="2017-02" db="EMBL/GenBank/DDBJ databases">
        <authorList>
            <person name="Peterson S.W."/>
        </authorList>
    </citation>
    <scope>NUCLEOTIDE SEQUENCE [LARGE SCALE GENOMIC DNA]</scope>
    <source>
        <strain evidence="4 5">USBA 369</strain>
    </source>
</reference>
<feature type="region of interest" description="Disordered" evidence="1">
    <location>
        <begin position="627"/>
        <end position="648"/>
    </location>
</feature>
<feature type="domain" description="Mce/MlaD" evidence="3">
    <location>
        <begin position="46"/>
        <end position="116"/>
    </location>
</feature>
<dbReference type="Proteomes" id="UP000190135">
    <property type="component" value="Unassembled WGS sequence"/>
</dbReference>
<keyword evidence="2" id="KW-0812">Transmembrane</keyword>
<sequence>METRANYILVGIFTLVVLAVGFGFVYWSATYSESGKQVPLLVRIEGSVTGLAQGSQVLFNGLRVGDVRQLRIDGNNPRVVIATTMVDSSIPITRSTQATIGFQGLTGIAFIELKGGDVSEQNIITEARQQGALPIIRANPSDVTDILATARDIAERADNILSQFEKIVDDAGPSVRVTLANVADTSENVKKFTASLANNADQVDEFLASVGNLAQTANGVAEKLPPLIDSAQGVLSAVDPAAVHSTVADVAATMKTLREQSNNIAGVVQNASRVADTLGQVANSIAGNLDGVNKLLADLGPFADSAKSVASRADTALESANRLLASVDSEKISGTVDSISKAATDISDVTAGVRARKDDIDAAISAAINTTRNLDQISGAVAAKREAIDAFIDRLGPIAANVDQASTRLNDALESANRVIAAIDENKVAATVDDVSGIAANLNAKSAEIGEIVDGVNVAVRTFDTTLTGFNGTRLRVDDLLAAVDPDTVNKAVENVSSATENVKNAADSIAGVADTIGSHREDIDTIITNVKSISAKIDNASNRLDGLLASLDGLLSGGEGEGLSGDVRSTLAAIRETALSLKAQIAPIAGNLQTFTGSGLREVQGMAREVTRSVGRIEDAITGLSQNPSRILNGGDQVKQYDGRTRR</sequence>
<accession>A0A1T4P770</accession>
<evidence type="ECO:0000313" key="5">
    <source>
        <dbReference type="Proteomes" id="UP000190135"/>
    </source>
</evidence>
<dbReference type="OrthoDB" id="9808689at2"/>
<proteinExistence type="predicted"/>
<name>A0A1T4P770_9HYPH</name>
<evidence type="ECO:0000259" key="3">
    <source>
        <dbReference type="Pfam" id="PF02470"/>
    </source>
</evidence>
<gene>
    <name evidence="4" type="ORF">SAMN05428963_103371</name>
</gene>
<keyword evidence="2" id="KW-0472">Membrane</keyword>
<dbReference type="Pfam" id="PF02470">
    <property type="entry name" value="MlaD"/>
    <property type="match status" value="1"/>
</dbReference>
<organism evidence="4 5">
    <name type="scientific">Consotaella salsifontis</name>
    <dbReference type="NCBI Taxonomy" id="1365950"/>
    <lineage>
        <taxon>Bacteria</taxon>
        <taxon>Pseudomonadati</taxon>
        <taxon>Pseudomonadota</taxon>
        <taxon>Alphaproteobacteria</taxon>
        <taxon>Hyphomicrobiales</taxon>
        <taxon>Aurantimonadaceae</taxon>
        <taxon>Consotaella</taxon>
    </lineage>
</organism>
<feature type="transmembrane region" description="Helical" evidence="2">
    <location>
        <begin position="7"/>
        <end position="27"/>
    </location>
</feature>
<dbReference type="EMBL" id="FUXL01000003">
    <property type="protein sequence ID" value="SJZ87251.1"/>
    <property type="molecule type" value="Genomic_DNA"/>
</dbReference>